<dbReference type="InterPro" id="IPR008271">
    <property type="entry name" value="Ser/Thr_kinase_AS"/>
</dbReference>
<evidence type="ECO:0000259" key="13">
    <source>
        <dbReference type="PROSITE" id="PS50011"/>
    </source>
</evidence>
<dbReference type="PROSITE" id="PS50835">
    <property type="entry name" value="IG_LIKE"/>
    <property type="match status" value="2"/>
</dbReference>
<dbReference type="InterPro" id="IPR000719">
    <property type="entry name" value="Prot_kinase_dom"/>
</dbReference>
<feature type="compositionally biased region" description="Low complexity" evidence="12">
    <location>
        <begin position="962"/>
        <end position="983"/>
    </location>
</feature>
<evidence type="ECO:0000256" key="3">
    <source>
        <dbReference type="ARBA" id="ARBA00022553"/>
    </source>
</evidence>
<feature type="domain" description="Fibronectin type-III" evidence="15">
    <location>
        <begin position="1410"/>
        <end position="1499"/>
    </location>
</feature>
<feature type="domain" description="Ig-like" evidence="14">
    <location>
        <begin position="1292"/>
        <end position="1376"/>
    </location>
</feature>
<sequence length="1819" mass="197780">MTPPWRALPTPPRTELTNKLLLSCGGCWVQKPPAPPRGISPTADKANHLHLKRRHPRSQAQLQVHLVNSQRSHSLARTRAWSSRRQLLRPRDGLYPFEVEGTAWPGAGTGQLLLDVHSQVIMETTQRTYVCQAPDTAVTTEVKTAGRTGAALKDFTTTRAETVRSGSPEKEVDFLVRGTQTEALLTTGAPSMQVTIEDVQVQVGDMAQFDAVIEGNPPPIVTWFKDNTQLMNGARLSQRQDGTTYSLVLTDVAPHDAGVYTCVANNAGGQVLCKAELLVHGGDKLDAEKQVYRRKLHSFYEVQEEIGRGVFGFVKRVQHKGNKMSCAAKFIPLRSKTRAQAYQERDILATLSHPLVTGLLDQFETRKTLILILELLTLQRVFLKAPFSGMRAIWDPGCSSEELLDRLFKKGVVTEAEVKVYIQQLVEGLHYLHSHGILHLDIKPPNILMVHPAREDIKICDFGFAQKITPSEPQYSKYGSPEFVSPEIIEQNPVSEGSDIWAMGVISYLSLTCSSPFAGESDRATLLNVLEGRVSWSSPSAAHLSEDAVDFIKATLQKTPRARPSASQCLGHPWFLKSMPAEEAHFINTKQLKFLLARSRWQRSLMSYKSILVMRSIPELLQGPPDSPSLGVARHLRGEASGSSSSSSSSDNELAPFARAKSLPPSPVTHSPLLHPRGFLRPSASLPEETEASMPTADAAMPASPQGAGPPASPGCVPRHSVISSLFYQQAGEGAERGIKMSGAKRHPARRRHLLKGGYIARALPGLREPLMEYSVLEEEAAREEQASLMTKTPSFETALRLPSSNVREVPGRSRSLDNPPLATGPSPEACKGQDLSPAPSGLTHETAAKDMGHKEGFLQESVPFPPTSGDARSVKQEESSQDSCRGKPAPSCHSELGSGPQEGCGPPPSQLLGSLPPQSLKKELSTSCGPLFSDQPQAAPFPTQVSPLPGSVKKPQGSSLSEGPIPAPSSSPGSASQVGVPPDTEGLSEAGDTCDFTPPPQRPQEQATTRKFSLESRGGYAGVAGYGTFAFGGDAGGMLGQGPLWARMAWAVSQSSEEQDEAATESPQPLESLGPVAEASGVPPRTSPSLTPWEEVEQVSLVQIRDLSGDAEAADTISLDISEVDPAYLNLSDLYDIKYLPFEFMIFRRVPKPVEQPESPGSETETGQGPADFLEEAVWPWPGEPGLRTGLEITEEPEEPGDLEALLGEAAVGRKRKWSPSRGLFQFPGRCLSGEEPVELGLRQRVKASMAHISRILKGKPEGPEKEGPPRKKAGLASFRLSGLKGRDQAPSFLRELSDEAVVLGQSVTLACQVLAQPTAQATWSKDGVLLESSGHLLISSTLKNFQLLTILVVREEDLGTYTCCVSNPLGTAVTTGILRKADSVRGHFSGDEDWDYWPSGGTKRPSCSPRPEVGGLYTDAVLLVWKPVESCGPVTYIVQCCIEGGSWTTLASDISDCCYLTGKLSRGGMYTFRTACVSKAGMGPYSSPSEQVLLGGPNHLASEEESSRGRPAQLLPSTKTFAFQMQIRRGRFSVVRQCREKASGRALAAKIVPYQPEDKTAVLREYEALKRLHHPHLAQLHAAYLSPRHLVLILELCSGPELLPSLAERDSYSESDVKDYLWQILSATQYLHAQHILHLDLRSENMMVTEYNLLKVIDLGNAQSLSQEKVPPPENFKDYLETMAPELLEGQGAVPQTDIWAIGVTAFIMLSGEYPESSEGTRDLQKGLRKGLIRLSRCYAGLSGGAVAFLQSSLCAQPWGRPCASTCLQCGWLTEEGPTGSRPTPVTFPTARLRAFVREREKRRALLYKKHNLAQVR</sequence>
<dbReference type="InterPro" id="IPR003961">
    <property type="entry name" value="FN3_dom"/>
</dbReference>
<feature type="region of interest" description="Disordered" evidence="12">
    <location>
        <begin position="859"/>
        <end position="1012"/>
    </location>
</feature>
<dbReference type="InterPro" id="IPR013783">
    <property type="entry name" value="Ig-like_fold"/>
</dbReference>
<feature type="compositionally biased region" description="Low complexity" evidence="12">
    <location>
        <begin position="699"/>
        <end position="710"/>
    </location>
</feature>
<dbReference type="Pfam" id="PF07679">
    <property type="entry name" value="I-set"/>
    <property type="match status" value="2"/>
</dbReference>
<evidence type="ECO:0000256" key="1">
    <source>
        <dbReference type="ARBA" id="ARBA00006692"/>
    </source>
</evidence>
<evidence type="ECO:0000256" key="6">
    <source>
        <dbReference type="ARBA" id="ARBA00022741"/>
    </source>
</evidence>
<keyword evidence="3" id="KW-0597">Phosphoprotein</keyword>
<evidence type="ECO:0000313" key="16">
    <source>
        <dbReference type="EMBL" id="GAB1296141.1"/>
    </source>
</evidence>
<keyword evidence="9" id="KW-1015">Disulfide bond</keyword>
<keyword evidence="5" id="KW-0677">Repeat</keyword>
<dbReference type="InterPro" id="IPR011009">
    <property type="entry name" value="Kinase-like_dom_sf"/>
</dbReference>
<keyword evidence="10" id="KW-0393">Immunoglobulin domain</keyword>
<feature type="domain" description="Protein kinase" evidence="13">
    <location>
        <begin position="300"/>
        <end position="575"/>
    </location>
</feature>
<reference evidence="16 17" key="1">
    <citation type="submission" date="2024-08" db="EMBL/GenBank/DDBJ databases">
        <title>The draft genome of Apodemus speciosus.</title>
        <authorList>
            <person name="Nabeshima K."/>
            <person name="Suzuki S."/>
            <person name="Onuma M."/>
        </authorList>
    </citation>
    <scope>NUCLEOTIDE SEQUENCE [LARGE SCALE GENOMIC DNA]</scope>
    <source>
        <strain evidence="16">IB14-021</strain>
    </source>
</reference>
<dbReference type="Gene3D" id="1.10.510.10">
    <property type="entry name" value="Transferase(Phosphotransferase) domain 1"/>
    <property type="match status" value="2"/>
</dbReference>
<dbReference type="InterPro" id="IPR003598">
    <property type="entry name" value="Ig_sub2"/>
</dbReference>
<evidence type="ECO:0000259" key="15">
    <source>
        <dbReference type="PROSITE" id="PS50853"/>
    </source>
</evidence>
<dbReference type="SMART" id="SM00409">
    <property type="entry name" value="IG"/>
    <property type="match status" value="2"/>
</dbReference>
<dbReference type="PROSITE" id="PS00107">
    <property type="entry name" value="PROTEIN_KINASE_ATP"/>
    <property type="match status" value="1"/>
</dbReference>
<dbReference type="InterPro" id="IPR017441">
    <property type="entry name" value="Protein_kinase_ATP_BS"/>
</dbReference>
<dbReference type="SMART" id="SM00408">
    <property type="entry name" value="IGc2"/>
    <property type="match status" value="2"/>
</dbReference>
<protein>
    <submittedName>
        <fullName evidence="16">Obscurin</fullName>
    </submittedName>
</protein>
<dbReference type="PROSITE" id="PS00109">
    <property type="entry name" value="PROTEIN_KINASE_TYR"/>
    <property type="match status" value="1"/>
</dbReference>
<dbReference type="SUPFAM" id="SSF48726">
    <property type="entry name" value="Immunoglobulin"/>
    <property type="match status" value="2"/>
</dbReference>
<keyword evidence="4" id="KW-0808">Transferase</keyword>
<evidence type="ECO:0000313" key="17">
    <source>
        <dbReference type="Proteomes" id="UP001623349"/>
    </source>
</evidence>
<dbReference type="PANTHER" id="PTHR24342">
    <property type="entry name" value="SERINE/THREONINE-PROTEIN KINASE 17"/>
    <property type="match status" value="1"/>
</dbReference>
<evidence type="ECO:0000256" key="4">
    <source>
        <dbReference type="ARBA" id="ARBA00022679"/>
    </source>
</evidence>
<dbReference type="InterPro" id="IPR003599">
    <property type="entry name" value="Ig_sub"/>
</dbReference>
<feature type="binding site" evidence="11">
    <location>
        <position position="329"/>
    </location>
    <ligand>
        <name>ATP</name>
        <dbReference type="ChEBI" id="CHEBI:30616"/>
    </ligand>
</feature>
<feature type="domain" description="Ig-like" evidence="14">
    <location>
        <begin position="190"/>
        <end position="278"/>
    </location>
</feature>
<feature type="region of interest" description="Disordered" evidence="12">
    <location>
        <begin position="794"/>
        <end position="846"/>
    </location>
</feature>
<evidence type="ECO:0000256" key="7">
    <source>
        <dbReference type="ARBA" id="ARBA00022777"/>
    </source>
</evidence>
<organism evidence="16 17">
    <name type="scientific">Apodemus speciosus</name>
    <name type="common">Large Japanese field mouse</name>
    <dbReference type="NCBI Taxonomy" id="105296"/>
    <lineage>
        <taxon>Eukaryota</taxon>
        <taxon>Metazoa</taxon>
        <taxon>Chordata</taxon>
        <taxon>Craniata</taxon>
        <taxon>Vertebrata</taxon>
        <taxon>Euteleostomi</taxon>
        <taxon>Mammalia</taxon>
        <taxon>Eutheria</taxon>
        <taxon>Euarchontoglires</taxon>
        <taxon>Glires</taxon>
        <taxon>Rodentia</taxon>
        <taxon>Myomorpha</taxon>
        <taxon>Muroidea</taxon>
        <taxon>Muridae</taxon>
        <taxon>Murinae</taxon>
        <taxon>Apodemus</taxon>
    </lineage>
</organism>
<comment type="caution">
    <text evidence="16">The sequence shown here is derived from an EMBL/GenBank/DDBJ whole genome shotgun (WGS) entry which is preliminary data.</text>
</comment>
<dbReference type="CDD" id="cd00096">
    <property type="entry name" value="Ig"/>
    <property type="match status" value="1"/>
</dbReference>
<keyword evidence="7" id="KW-0418">Kinase</keyword>
<evidence type="ECO:0000256" key="12">
    <source>
        <dbReference type="SAM" id="MobiDB-lite"/>
    </source>
</evidence>
<evidence type="ECO:0000256" key="2">
    <source>
        <dbReference type="ARBA" id="ARBA00022527"/>
    </source>
</evidence>
<accession>A0ABQ0FAR0</accession>
<dbReference type="InterPro" id="IPR013098">
    <property type="entry name" value="Ig_I-set"/>
</dbReference>
<feature type="compositionally biased region" description="Low complexity" evidence="12">
    <location>
        <begin position="911"/>
        <end position="920"/>
    </location>
</feature>
<feature type="region of interest" description="Disordered" evidence="12">
    <location>
        <begin position="623"/>
        <end position="716"/>
    </location>
</feature>
<evidence type="ECO:0000256" key="5">
    <source>
        <dbReference type="ARBA" id="ARBA00022737"/>
    </source>
</evidence>
<dbReference type="PROSITE" id="PS00108">
    <property type="entry name" value="PROTEIN_KINASE_ST"/>
    <property type="match status" value="1"/>
</dbReference>
<feature type="compositionally biased region" description="Low complexity" evidence="12">
    <location>
        <begin position="641"/>
        <end position="650"/>
    </location>
</feature>
<dbReference type="Gene3D" id="3.30.200.20">
    <property type="entry name" value="Phosphorylase Kinase, domain 1"/>
    <property type="match status" value="2"/>
</dbReference>
<gene>
    <name evidence="16" type="ORF">APTSU1_001137600</name>
</gene>
<proteinExistence type="inferred from homology"/>
<dbReference type="Pfam" id="PF00069">
    <property type="entry name" value="Pkinase"/>
    <property type="match status" value="2"/>
</dbReference>
<dbReference type="InterPro" id="IPR008266">
    <property type="entry name" value="Tyr_kinase_AS"/>
</dbReference>
<name>A0ABQ0FAR0_APOSI</name>
<dbReference type="PROSITE" id="PS50853">
    <property type="entry name" value="FN3"/>
    <property type="match status" value="1"/>
</dbReference>
<keyword evidence="2" id="KW-0723">Serine/threonine-protein kinase</keyword>
<keyword evidence="17" id="KW-1185">Reference proteome</keyword>
<dbReference type="Gene3D" id="2.60.40.10">
    <property type="entry name" value="Immunoglobulins"/>
    <property type="match status" value="3"/>
</dbReference>
<evidence type="ECO:0000256" key="10">
    <source>
        <dbReference type="ARBA" id="ARBA00023319"/>
    </source>
</evidence>
<dbReference type="InterPro" id="IPR007110">
    <property type="entry name" value="Ig-like_dom"/>
</dbReference>
<dbReference type="EMBL" id="BAAFST010000011">
    <property type="protein sequence ID" value="GAB1296141.1"/>
    <property type="molecule type" value="Genomic_DNA"/>
</dbReference>
<dbReference type="PROSITE" id="PS50011">
    <property type="entry name" value="PROTEIN_KINASE_DOM"/>
    <property type="match status" value="2"/>
</dbReference>
<dbReference type="PANTHER" id="PTHR24342:SF14">
    <property type="entry name" value="DEATH-ASSOCIATED PROTEIN KINASE DAPK-1"/>
    <property type="match status" value="1"/>
</dbReference>
<dbReference type="InterPro" id="IPR036116">
    <property type="entry name" value="FN3_sf"/>
</dbReference>
<evidence type="ECO:0000256" key="9">
    <source>
        <dbReference type="ARBA" id="ARBA00023157"/>
    </source>
</evidence>
<evidence type="ECO:0000256" key="11">
    <source>
        <dbReference type="PROSITE-ProRule" id="PRU10141"/>
    </source>
</evidence>
<keyword evidence="6 11" id="KW-0547">Nucleotide-binding</keyword>
<evidence type="ECO:0000256" key="8">
    <source>
        <dbReference type="ARBA" id="ARBA00022840"/>
    </source>
</evidence>
<evidence type="ECO:0000259" key="14">
    <source>
        <dbReference type="PROSITE" id="PS50835"/>
    </source>
</evidence>
<dbReference type="Proteomes" id="UP001623349">
    <property type="component" value="Unassembled WGS sequence"/>
</dbReference>
<feature type="region of interest" description="Disordered" evidence="12">
    <location>
        <begin position="1052"/>
        <end position="1094"/>
    </location>
</feature>
<dbReference type="SMART" id="SM00220">
    <property type="entry name" value="S_TKc"/>
    <property type="match status" value="2"/>
</dbReference>
<dbReference type="SUPFAM" id="SSF56112">
    <property type="entry name" value="Protein kinase-like (PK-like)"/>
    <property type="match status" value="2"/>
</dbReference>
<dbReference type="SUPFAM" id="SSF49265">
    <property type="entry name" value="Fibronectin type III"/>
    <property type="match status" value="1"/>
</dbReference>
<feature type="domain" description="Protein kinase" evidence="13">
    <location>
        <begin position="1523"/>
        <end position="1775"/>
    </location>
</feature>
<dbReference type="InterPro" id="IPR036179">
    <property type="entry name" value="Ig-like_dom_sf"/>
</dbReference>
<keyword evidence="8 11" id="KW-0067">ATP-binding</keyword>
<comment type="similarity">
    <text evidence="1">Belongs to the protein kinase superfamily. CAMK Ser/Thr protein kinase family.</text>
</comment>